<evidence type="ECO:0000313" key="3">
    <source>
        <dbReference type="Proteomes" id="UP001147760"/>
    </source>
</evidence>
<reference evidence="2" key="2">
    <citation type="journal article" date="2023" name="IMA Fungus">
        <title>Comparative genomic study of the Penicillium genus elucidates a diverse pangenome and 15 lateral gene transfer events.</title>
        <authorList>
            <person name="Petersen C."/>
            <person name="Sorensen T."/>
            <person name="Nielsen M.R."/>
            <person name="Sondergaard T.E."/>
            <person name="Sorensen J.L."/>
            <person name="Fitzpatrick D.A."/>
            <person name="Frisvad J.C."/>
            <person name="Nielsen K.L."/>
        </authorList>
    </citation>
    <scope>NUCLEOTIDE SEQUENCE</scope>
    <source>
        <strain evidence="2">IBT 17660</strain>
    </source>
</reference>
<dbReference type="AlphaFoldDB" id="A0A9X0BVW9"/>
<proteinExistence type="predicted"/>
<comment type="caution">
    <text evidence="2">The sequence shown here is derived from an EMBL/GenBank/DDBJ whole genome shotgun (WGS) entry which is preliminary data.</text>
</comment>
<name>A0A9X0BVW9_9EURO</name>
<gene>
    <name evidence="2" type="ORF">N7530_000405</name>
</gene>
<organism evidence="2 3">
    <name type="scientific">Penicillium desertorum</name>
    <dbReference type="NCBI Taxonomy" id="1303715"/>
    <lineage>
        <taxon>Eukaryota</taxon>
        <taxon>Fungi</taxon>
        <taxon>Dikarya</taxon>
        <taxon>Ascomycota</taxon>
        <taxon>Pezizomycotina</taxon>
        <taxon>Eurotiomycetes</taxon>
        <taxon>Eurotiomycetidae</taxon>
        <taxon>Eurotiales</taxon>
        <taxon>Aspergillaceae</taxon>
        <taxon>Penicillium</taxon>
    </lineage>
</organism>
<dbReference type="EMBL" id="JAPWDO010000001">
    <property type="protein sequence ID" value="KAJ5486105.1"/>
    <property type="molecule type" value="Genomic_DNA"/>
</dbReference>
<keyword evidence="3" id="KW-1185">Reference proteome</keyword>
<accession>A0A9X0BVW9</accession>
<dbReference type="OrthoDB" id="5403747at2759"/>
<dbReference type="Proteomes" id="UP001147760">
    <property type="component" value="Unassembled WGS sequence"/>
</dbReference>
<sequence length="101" mass="11302">MSSHKQENNPVKALGLIPSQAEHLLLGYLCMPKPEVDWKKLAELCDVTPSSARTVFTKARRQLEKWEEKRAAEAVKKEANEADEAEQDAATETAHADNDQN</sequence>
<evidence type="ECO:0000256" key="1">
    <source>
        <dbReference type="SAM" id="MobiDB-lite"/>
    </source>
</evidence>
<evidence type="ECO:0000313" key="2">
    <source>
        <dbReference type="EMBL" id="KAJ5486105.1"/>
    </source>
</evidence>
<protein>
    <submittedName>
        <fullName evidence="2">Uncharacterized protein</fullName>
    </submittedName>
</protein>
<feature type="region of interest" description="Disordered" evidence="1">
    <location>
        <begin position="72"/>
        <end position="101"/>
    </location>
</feature>
<reference evidence="2" key="1">
    <citation type="submission" date="2022-12" db="EMBL/GenBank/DDBJ databases">
        <authorList>
            <person name="Petersen C."/>
        </authorList>
    </citation>
    <scope>NUCLEOTIDE SEQUENCE</scope>
    <source>
        <strain evidence="2">IBT 17660</strain>
    </source>
</reference>